<gene>
    <name evidence="1" type="ORF">CGC53_06410</name>
</gene>
<accession>A0A250FDA1</accession>
<dbReference type="AlphaFoldDB" id="A0A250FDA1"/>
<organism evidence="1 2">
    <name type="scientific">Capnocytophaga leadbetteri</name>
    <dbReference type="NCBI Taxonomy" id="327575"/>
    <lineage>
        <taxon>Bacteria</taxon>
        <taxon>Pseudomonadati</taxon>
        <taxon>Bacteroidota</taxon>
        <taxon>Flavobacteriia</taxon>
        <taxon>Flavobacteriales</taxon>
        <taxon>Flavobacteriaceae</taxon>
        <taxon>Capnocytophaga</taxon>
    </lineage>
</organism>
<sequence>MNANAQYIKDAQGNDILAVIPIEAYNEWRFEKADLNNTQEIADWQKEILDESLRELELTGEAEDWDVLKFKIKQRYGF</sequence>
<dbReference type="Proteomes" id="UP000217276">
    <property type="component" value="Chromosome"/>
</dbReference>
<evidence type="ECO:0000313" key="1">
    <source>
        <dbReference type="EMBL" id="ATA82007.1"/>
    </source>
</evidence>
<proteinExistence type="predicted"/>
<dbReference type="RefSeq" id="WP_095914069.1">
    <property type="nucleotide sequence ID" value="NZ_CAUUPF010000002.1"/>
</dbReference>
<evidence type="ECO:0000313" key="2">
    <source>
        <dbReference type="Proteomes" id="UP000217276"/>
    </source>
</evidence>
<dbReference type="EMBL" id="CP022384">
    <property type="protein sequence ID" value="ATA82007.1"/>
    <property type="molecule type" value="Genomic_DNA"/>
</dbReference>
<name>A0A250FDA1_9FLAO</name>
<evidence type="ECO:0008006" key="3">
    <source>
        <dbReference type="Google" id="ProtNLM"/>
    </source>
</evidence>
<dbReference type="KEGG" id="clk:CGC53_06410"/>
<reference evidence="2" key="1">
    <citation type="submission" date="2017-06" db="EMBL/GenBank/DDBJ databases">
        <title>Capnocytophaga spp. assemblies.</title>
        <authorList>
            <person name="Gulvik C.A."/>
        </authorList>
    </citation>
    <scope>NUCLEOTIDE SEQUENCE [LARGE SCALE GENOMIC DNA]</scope>
    <source>
        <strain evidence="2">H6253</strain>
    </source>
</reference>
<protein>
    <recommendedName>
        <fullName evidence="3">Addiction module component</fullName>
    </recommendedName>
</protein>
<keyword evidence="2" id="KW-1185">Reference proteome</keyword>